<gene>
    <name evidence="2" type="ORF">RN001_001700</name>
</gene>
<dbReference type="InterPro" id="IPR032071">
    <property type="entry name" value="DUF4806"/>
</dbReference>
<dbReference type="Proteomes" id="UP001353858">
    <property type="component" value="Unassembled WGS sequence"/>
</dbReference>
<evidence type="ECO:0000259" key="1">
    <source>
        <dbReference type="Pfam" id="PF16064"/>
    </source>
</evidence>
<dbReference type="PANTHER" id="PTHR34153:SF2">
    <property type="entry name" value="SI:CH211-262H13.3-RELATED"/>
    <property type="match status" value="1"/>
</dbReference>
<evidence type="ECO:0000313" key="3">
    <source>
        <dbReference type="Proteomes" id="UP001353858"/>
    </source>
</evidence>
<dbReference type="EMBL" id="JARPUR010000001">
    <property type="protein sequence ID" value="KAK4885429.1"/>
    <property type="molecule type" value="Genomic_DNA"/>
</dbReference>
<organism evidence="2 3">
    <name type="scientific">Aquatica leii</name>
    <dbReference type="NCBI Taxonomy" id="1421715"/>
    <lineage>
        <taxon>Eukaryota</taxon>
        <taxon>Metazoa</taxon>
        <taxon>Ecdysozoa</taxon>
        <taxon>Arthropoda</taxon>
        <taxon>Hexapoda</taxon>
        <taxon>Insecta</taxon>
        <taxon>Pterygota</taxon>
        <taxon>Neoptera</taxon>
        <taxon>Endopterygota</taxon>
        <taxon>Coleoptera</taxon>
        <taxon>Polyphaga</taxon>
        <taxon>Elateriformia</taxon>
        <taxon>Elateroidea</taxon>
        <taxon>Lampyridae</taxon>
        <taxon>Luciolinae</taxon>
        <taxon>Aquatica</taxon>
    </lineage>
</organism>
<proteinExistence type="predicted"/>
<evidence type="ECO:0000313" key="2">
    <source>
        <dbReference type="EMBL" id="KAK4885429.1"/>
    </source>
</evidence>
<dbReference type="PANTHER" id="PTHR34153">
    <property type="entry name" value="SI:CH211-262H13.3-RELATED-RELATED"/>
    <property type="match status" value="1"/>
</dbReference>
<sequence length="228" mass="26377">MSFPVITLRPIYGTILSTSYLVKKWLLMVKYHQFQSKRPEEYSSFKDSVPIKSNSRVKKSRRQDTINRQLSDIKFEIKNLRKTFERIENLLLSKTANNLEIGETEEDLFQNLPVSSVEELENFNIKLEDKQVLNRLVAFLYVLGGEDAHKTIYVMLKKVMTNEVAQLFSTQGRKQKRAFLELKNLYGAITTATRKRHQNANLDAIKKSVGLYLASAKARSAQKQPNNM</sequence>
<dbReference type="Pfam" id="PF16064">
    <property type="entry name" value="DUF4806"/>
    <property type="match status" value="1"/>
</dbReference>
<accession>A0AAN7PG84</accession>
<name>A0AAN7PG84_9COLE</name>
<reference evidence="3" key="1">
    <citation type="submission" date="2023-01" db="EMBL/GenBank/DDBJ databases">
        <title>Key to firefly adult light organ development and bioluminescence: homeobox transcription factors regulate luciferase expression and transportation to peroxisome.</title>
        <authorList>
            <person name="Fu X."/>
        </authorList>
    </citation>
    <scope>NUCLEOTIDE SEQUENCE [LARGE SCALE GENOMIC DNA]</scope>
</reference>
<protein>
    <recommendedName>
        <fullName evidence="1">DUF4806 domain-containing protein</fullName>
    </recommendedName>
</protein>
<comment type="caution">
    <text evidence="2">The sequence shown here is derived from an EMBL/GenBank/DDBJ whole genome shotgun (WGS) entry which is preliminary data.</text>
</comment>
<keyword evidence="3" id="KW-1185">Reference proteome</keyword>
<feature type="domain" description="DUF4806" evidence="1">
    <location>
        <begin position="111"/>
        <end position="191"/>
    </location>
</feature>
<dbReference type="AlphaFoldDB" id="A0AAN7PG84"/>